<protein>
    <recommendedName>
        <fullName evidence="3">GH16 domain-containing protein</fullName>
    </recommendedName>
</protein>
<dbReference type="PANTHER" id="PTHR10963:SF55">
    <property type="entry name" value="GLYCOSIDE HYDROLASE FAMILY 16 PROTEIN"/>
    <property type="match status" value="1"/>
</dbReference>
<feature type="signal peptide" evidence="2">
    <location>
        <begin position="1"/>
        <end position="19"/>
    </location>
</feature>
<keyword evidence="5" id="KW-1185">Reference proteome</keyword>
<sequence length="286" mass="32021">MIKINTTILLCAFTGLVLIACGSKKSDPAPNIGPVKTEPPTDKGWEFETTASFADEFDTDGKPSDSKWMYDTGGSGWGNNELQYYTNTENNASIKNGILTITAKKEVMQGMNYTSSRMVSKFEHSITYGRVEVRAKLPAGRGTWPAIWMLPDDYKYGAWPKSGEIDIMEHVGYDPNNVHFSVHNSVNNAGNSKTSGRMMETALTAYHKYRVDWTPYAIRGYYDDTLVFTFVNEGKGESTWPFDQKFHLLLNVAVGGNWGGLQGVDDSVFPASMQVDYVRFYKMINK</sequence>
<comment type="caution">
    <text evidence="4">The sequence shown here is derived from an EMBL/GenBank/DDBJ whole genome shotgun (WGS) entry which is preliminary data.</text>
</comment>
<gene>
    <name evidence="4" type="ORF">GCM10023313_22630</name>
</gene>
<dbReference type="SUPFAM" id="SSF49899">
    <property type="entry name" value="Concanavalin A-like lectins/glucanases"/>
    <property type="match status" value="1"/>
</dbReference>
<evidence type="ECO:0000259" key="3">
    <source>
        <dbReference type="PROSITE" id="PS51762"/>
    </source>
</evidence>
<evidence type="ECO:0000313" key="4">
    <source>
        <dbReference type="EMBL" id="GAA4918455.1"/>
    </source>
</evidence>
<dbReference type="CDD" id="cd08023">
    <property type="entry name" value="GH16_laminarinase_like"/>
    <property type="match status" value="1"/>
</dbReference>
<dbReference type="EMBL" id="BAABJI010000002">
    <property type="protein sequence ID" value="GAA4918455.1"/>
    <property type="molecule type" value="Genomic_DNA"/>
</dbReference>
<proteinExistence type="inferred from homology"/>
<feature type="domain" description="GH16" evidence="3">
    <location>
        <begin position="22"/>
        <end position="286"/>
    </location>
</feature>
<comment type="similarity">
    <text evidence="1">Belongs to the glycosyl hydrolase 16 family.</text>
</comment>
<dbReference type="Gene3D" id="2.60.120.200">
    <property type="match status" value="1"/>
</dbReference>
<dbReference type="PANTHER" id="PTHR10963">
    <property type="entry name" value="GLYCOSYL HYDROLASE-RELATED"/>
    <property type="match status" value="1"/>
</dbReference>
<keyword evidence="2" id="KW-0732">Signal</keyword>
<dbReference type="InterPro" id="IPR000757">
    <property type="entry name" value="Beta-glucanase-like"/>
</dbReference>
<evidence type="ECO:0000256" key="1">
    <source>
        <dbReference type="ARBA" id="ARBA00006865"/>
    </source>
</evidence>
<dbReference type="RefSeq" id="WP_345331311.1">
    <property type="nucleotide sequence ID" value="NZ_BAABJI010000002.1"/>
</dbReference>
<reference evidence="5" key="1">
    <citation type="journal article" date="2019" name="Int. J. Syst. Evol. Microbiol.">
        <title>The Global Catalogue of Microorganisms (GCM) 10K type strain sequencing project: providing services to taxonomists for standard genome sequencing and annotation.</title>
        <authorList>
            <consortium name="The Broad Institute Genomics Platform"/>
            <consortium name="The Broad Institute Genome Sequencing Center for Infectious Disease"/>
            <person name="Wu L."/>
            <person name="Ma J."/>
        </authorList>
    </citation>
    <scope>NUCLEOTIDE SEQUENCE [LARGE SCALE GENOMIC DNA]</scope>
    <source>
        <strain evidence="5">JCM 18283</strain>
    </source>
</reference>
<evidence type="ECO:0000313" key="5">
    <source>
        <dbReference type="Proteomes" id="UP001501436"/>
    </source>
</evidence>
<accession>A0ABP9FVP3</accession>
<dbReference type="Pfam" id="PF00722">
    <property type="entry name" value="Glyco_hydro_16"/>
    <property type="match status" value="1"/>
</dbReference>
<dbReference type="InterPro" id="IPR050546">
    <property type="entry name" value="Glycosyl_Hydrlase_16"/>
</dbReference>
<feature type="chain" id="PRO_5046691673" description="GH16 domain-containing protein" evidence="2">
    <location>
        <begin position="20"/>
        <end position="286"/>
    </location>
</feature>
<name>A0ABP9FVP3_9SPHI</name>
<dbReference type="PROSITE" id="PS51762">
    <property type="entry name" value="GH16_2"/>
    <property type="match status" value="1"/>
</dbReference>
<organism evidence="4 5">
    <name type="scientific">Mucilaginibacter defluvii</name>
    <dbReference type="NCBI Taxonomy" id="1196019"/>
    <lineage>
        <taxon>Bacteria</taxon>
        <taxon>Pseudomonadati</taxon>
        <taxon>Bacteroidota</taxon>
        <taxon>Sphingobacteriia</taxon>
        <taxon>Sphingobacteriales</taxon>
        <taxon>Sphingobacteriaceae</taxon>
        <taxon>Mucilaginibacter</taxon>
    </lineage>
</organism>
<dbReference type="Proteomes" id="UP001501436">
    <property type="component" value="Unassembled WGS sequence"/>
</dbReference>
<dbReference type="PROSITE" id="PS51257">
    <property type="entry name" value="PROKAR_LIPOPROTEIN"/>
    <property type="match status" value="1"/>
</dbReference>
<evidence type="ECO:0000256" key="2">
    <source>
        <dbReference type="SAM" id="SignalP"/>
    </source>
</evidence>
<dbReference type="InterPro" id="IPR013320">
    <property type="entry name" value="ConA-like_dom_sf"/>
</dbReference>